<dbReference type="OrthoDB" id="7362285at2759"/>
<gene>
    <name evidence="3" type="primary">Hypp2909</name>
    <name evidence="3" type="ORF">BLAG_LOCUS18642</name>
</gene>
<keyword evidence="1" id="KW-0175">Coiled coil</keyword>
<evidence type="ECO:0000256" key="2">
    <source>
        <dbReference type="SAM" id="MobiDB-lite"/>
    </source>
</evidence>
<dbReference type="EMBL" id="OV696689">
    <property type="protein sequence ID" value="CAH1264200.1"/>
    <property type="molecule type" value="Genomic_DNA"/>
</dbReference>
<keyword evidence="4" id="KW-1185">Reference proteome</keyword>
<feature type="region of interest" description="Disordered" evidence="2">
    <location>
        <begin position="55"/>
        <end position="125"/>
    </location>
</feature>
<accession>A0A8J9ZVM8</accession>
<reference evidence="3" key="1">
    <citation type="submission" date="2022-01" db="EMBL/GenBank/DDBJ databases">
        <authorList>
            <person name="Braso-Vives M."/>
        </authorList>
    </citation>
    <scope>NUCLEOTIDE SEQUENCE</scope>
</reference>
<sequence>MRQEMKVVRASTIDNMKVQTELATLRREIADLKNMRLSASQTVPTPRNATFADVVSDNYPQQTGHPLATKKSQGPVQVHAQGQGGNTKPKSLAPVSHSPRRRRRSSVTTAPDTDGFSVVKRNKSF</sequence>
<evidence type="ECO:0000256" key="1">
    <source>
        <dbReference type="SAM" id="Coils"/>
    </source>
</evidence>
<evidence type="ECO:0000313" key="4">
    <source>
        <dbReference type="Proteomes" id="UP000838412"/>
    </source>
</evidence>
<organism evidence="3 4">
    <name type="scientific">Branchiostoma lanceolatum</name>
    <name type="common">Common lancelet</name>
    <name type="synonym">Amphioxus lanceolatum</name>
    <dbReference type="NCBI Taxonomy" id="7740"/>
    <lineage>
        <taxon>Eukaryota</taxon>
        <taxon>Metazoa</taxon>
        <taxon>Chordata</taxon>
        <taxon>Cephalochordata</taxon>
        <taxon>Leptocardii</taxon>
        <taxon>Amphioxiformes</taxon>
        <taxon>Branchiostomatidae</taxon>
        <taxon>Branchiostoma</taxon>
    </lineage>
</organism>
<evidence type="ECO:0000313" key="3">
    <source>
        <dbReference type="EMBL" id="CAH1264200.1"/>
    </source>
</evidence>
<feature type="compositionally biased region" description="Polar residues" evidence="2">
    <location>
        <begin position="58"/>
        <end position="75"/>
    </location>
</feature>
<name>A0A8J9ZVM8_BRALA</name>
<dbReference type="AlphaFoldDB" id="A0A8J9ZVM8"/>
<protein>
    <submittedName>
        <fullName evidence="3">Hypp2909 protein</fullName>
    </submittedName>
</protein>
<feature type="coiled-coil region" evidence="1">
    <location>
        <begin position="15"/>
        <end position="42"/>
    </location>
</feature>
<proteinExistence type="predicted"/>
<dbReference type="Proteomes" id="UP000838412">
    <property type="component" value="Chromosome 4"/>
</dbReference>